<evidence type="ECO:0000256" key="1">
    <source>
        <dbReference type="SAM" id="MobiDB-lite"/>
    </source>
</evidence>
<sequence length="76" mass="7857">MPAQTRAATLAQIANLIPDNEEGAITPAHLRTVLRTITDSAVFPEDEYAAPPATPTPTPSDFNADFSADFGASAGA</sequence>
<protein>
    <submittedName>
        <fullName evidence="2">Uncharacterized protein</fullName>
    </submittedName>
</protein>
<dbReference type="STRING" id="1189325.SAMN04488119_101414"/>
<dbReference type="Proteomes" id="UP000184066">
    <property type="component" value="Unassembled WGS sequence"/>
</dbReference>
<gene>
    <name evidence="2" type="ORF">SAMN05216200_1148</name>
</gene>
<organism evidence="2 3">
    <name type="scientific">Oceanicella actignis</name>
    <dbReference type="NCBI Taxonomy" id="1189325"/>
    <lineage>
        <taxon>Bacteria</taxon>
        <taxon>Pseudomonadati</taxon>
        <taxon>Pseudomonadota</taxon>
        <taxon>Alphaproteobacteria</taxon>
        <taxon>Rhodobacterales</taxon>
        <taxon>Paracoccaceae</taxon>
        <taxon>Oceanicella</taxon>
    </lineage>
</organism>
<keyword evidence="3" id="KW-1185">Reference proteome</keyword>
<evidence type="ECO:0000313" key="3">
    <source>
        <dbReference type="Proteomes" id="UP000184066"/>
    </source>
</evidence>
<dbReference type="AlphaFoldDB" id="A0A1M7U1U0"/>
<feature type="region of interest" description="Disordered" evidence="1">
    <location>
        <begin position="44"/>
        <end position="76"/>
    </location>
</feature>
<accession>A0A1M7U1U0</accession>
<evidence type="ECO:0000313" key="2">
    <source>
        <dbReference type="EMBL" id="SHN76837.1"/>
    </source>
</evidence>
<name>A0A1M7U1U0_9RHOB</name>
<dbReference type="EMBL" id="FRDL01000014">
    <property type="protein sequence ID" value="SHN76837.1"/>
    <property type="molecule type" value="Genomic_DNA"/>
</dbReference>
<reference evidence="2 3" key="1">
    <citation type="submission" date="2016-12" db="EMBL/GenBank/DDBJ databases">
        <authorList>
            <person name="Song W.-J."/>
            <person name="Kurnit D.M."/>
        </authorList>
    </citation>
    <scope>NUCLEOTIDE SEQUENCE [LARGE SCALE GENOMIC DNA]</scope>
    <source>
        <strain evidence="2 3">CGMCC 1.10808</strain>
    </source>
</reference>
<dbReference type="RefSeq" id="WP_072748419.1">
    <property type="nucleotide sequence ID" value="NZ_FOHL01000001.1"/>
</dbReference>
<proteinExistence type="predicted"/>